<comment type="caution">
    <text evidence="6">The sequence shown here is derived from an EMBL/GenBank/DDBJ whole genome shotgun (WGS) entry which is preliminary data.</text>
</comment>
<evidence type="ECO:0000256" key="5">
    <source>
        <dbReference type="ARBA" id="ARBA00023136"/>
    </source>
</evidence>
<comment type="similarity">
    <text evidence="2">Belongs to the multi antimicrobial extrusion (MATE) (TC 2.A.66.1) family.</text>
</comment>
<dbReference type="GO" id="GO:0016020">
    <property type="term" value="C:membrane"/>
    <property type="evidence" value="ECO:0007669"/>
    <property type="project" value="UniProtKB-SubCell"/>
</dbReference>
<evidence type="ECO:0000256" key="4">
    <source>
        <dbReference type="ARBA" id="ARBA00022989"/>
    </source>
</evidence>
<reference evidence="6 7" key="1">
    <citation type="submission" date="2024-03" db="EMBL/GenBank/DDBJ databases">
        <authorList>
            <person name="Martinez-Hernandez J."/>
        </authorList>
    </citation>
    <scope>NUCLEOTIDE SEQUENCE [LARGE SCALE GENOMIC DNA]</scope>
</reference>
<evidence type="ECO:0000313" key="7">
    <source>
        <dbReference type="Proteomes" id="UP001497480"/>
    </source>
</evidence>
<evidence type="ECO:0008006" key="8">
    <source>
        <dbReference type="Google" id="ProtNLM"/>
    </source>
</evidence>
<protein>
    <recommendedName>
        <fullName evidence="8">CASP-like protein</fullName>
    </recommendedName>
</protein>
<dbReference type="EMBL" id="CAXHTB010000019">
    <property type="protein sequence ID" value="CAL0326173.1"/>
    <property type="molecule type" value="Genomic_DNA"/>
</dbReference>
<dbReference type="GO" id="GO:0015137">
    <property type="term" value="F:citrate transmembrane transporter activity"/>
    <property type="evidence" value="ECO:0007669"/>
    <property type="project" value="TreeGrafter"/>
</dbReference>
<name>A0AAV1XZ55_LUPLU</name>
<keyword evidence="7" id="KW-1185">Reference proteome</keyword>
<evidence type="ECO:0000256" key="1">
    <source>
        <dbReference type="ARBA" id="ARBA00004141"/>
    </source>
</evidence>
<dbReference type="PANTHER" id="PTHR42893:SF11">
    <property type="entry name" value="PROTEIN DETOXIFICATION 43"/>
    <property type="match status" value="1"/>
</dbReference>
<evidence type="ECO:0000313" key="6">
    <source>
        <dbReference type="EMBL" id="CAL0326173.1"/>
    </source>
</evidence>
<dbReference type="Proteomes" id="UP001497480">
    <property type="component" value="Unassembled WGS sequence"/>
</dbReference>
<keyword evidence="3" id="KW-0812">Transmembrane</keyword>
<evidence type="ECO:0000256" key="2">
    <source>
        <dbReference type="ARBA" id="ARBA00010199"/>
    </source>
</evidence>
<keyword evidence="4" id="KW-1133">Transmembrane helix</keyword>
<comment type="subcellular location">
    <subcellularLocation>
        <location evidence="1">Membrane</location>
        <topology evidence="1">Multi-pass membrane protein</topology>
    </subcellularLocation>
</comment>
<keyword evidence="5" id="KW-0472">Membrane</keyword>
<dbReference type="InterPro" id="IPR044644">
    <property type="entry name" value="DinF-like"/>
</dbReference>
<gene>
    <name evidence="6" type="ORF">LLUT_LOCUS27233</name>
</gene>
<dbReference type="PANTHER" id="PTHR42893">
    <property type="entry name" value="PROTEIN DETOXIFICATION 44, CHLOROPLASTIC-RELATED"/>
    <property type="match status" value="1"/>
</dbReference>
<evidence type="ECO:0000256" key="3">
    <source>
        <dbReference type="ARBA" id="ARBA00022692"/>
    </source>
</evidence>
<dbReference type="AlphaFoldDB" id="A0AAV1XZ55"/>
<proteinExistence type="inferred from homology"/>
<sequence>MASGPVELASAGASIALFNQALKISVAPLVSITTSFVAEEDTKEKINTIAAEKQFNESVKAKSIEVTSNDHLPRDIKSENSETPTEAFAANGEKNDAFAVPQNVDKEGPLRSETNNGDGGLVLARIVAATFCVTLSASFAARLGPIEMAAFQTCLQVWLTSSLLADGLAVAGQVHTETFRYYYCDEPQMLNFLSFSLANTQSVGSRLSIS</sequence>
<accession>A0AAV1XZ55</accession>
<organism evidence="6 7">
    <name type="scientific">Lupinus luteus</name>
    <name type="common">European yellow lupine</name>
    <dbReference type="NCBI Taxonomy" id="3873"/>
    <lineage>
        <taxon>Eukaryota</taxon>
        <taxon>Viridiplantae</taxon>
        <taxon>Streptophyta</taxon>
        <taxon>Embryophyta</taxon>
        <taxon>Tracheophyta</taxon>
        <taxon>Spermatophyta</taxon>
        <taxon>Magnoliopsida</taxon>
        <taxon>eudicotyledons</taxon>
        <taxon>Gunneridae</taxon>
        <taxon>Pentapetalae</taxon>
        <taxon>rosids</taxon>
        <taxon>fabids</taxon>
        <taxon>Fabales</taxon>
        <taxon>Fabaceae</taxon>
        <taxon>Papilionoideae</taxon>
        <taxon>50 kb inversion clade</taxon>
        <taxon>genistoids sensu lato</taxon>
        <taxon>core genistoids</taxon>
        <taxon>Genisteae</taxon>
        <taxon>Lupinus</taxon>
    </lineage>
</organism>